<feature type="domain" description="Dihydroxy-acid/6-phosphogluconate dehydratase C-terminal" evidence="7">
    <location>
        <begin position="372"/>
        <end position="555"/>
    </location>
</feature>
<dbReference type="InterPro" id="IPR050165">
    <property type="entry name" value="DHAD_IlvD/Edd"/>
</dbReference>
<keyword evidence="9" id="KW-1185">Reference proteome</keyword>
<reference evidence="9" key="1">
    <citation type="journal article" date="2019" name="Int. J. Syst. Evol. Microbiol.">
        <title>The Global Catalogue of Microorganisms (GCM) 10K type strain sequencing project: providing services to taxonomists for standard genome sequencing and annotation.</title>
        <authorList>
            <consortium name="The Broad Institute Genomics Platform"/>
            <consortium name="The Broad Institute Genome Sequencing Center for Infectious Disease"/>
            <person name="Wu L."/>
            <person name="Ma J."/>
        </authorList>
    </citation>
    <scope>NUCLEOTIDE SEQUENCE [LARGE SCALE GENOMIC DNA]</scope>
    <source>
        <strain evidence="9">JCM 16898</strain>
    </source>
</reference>
<dbReference type="InterPro" id="IPR042096">
    <property type="entry name" value="Dihydro-acid_dehy_C"/>
</dbReference>
<feature type="domain" description="Dihydroxy-acid/6-phosphogluconate dehydratase N-terminal" evidence="6">
    <location>
        <begin position="45"/>
        <end position="360"/>
    </location>
</feature>
<comment type="caution">
    <text evidence="8">The sequence shown here is derived from an EMBL/GenBank/DDBJ whole genome shotgun (WGS) entry which is preliminary data.</text>
</comment>
<keyword evidence="2" id="KW-0001">2Fe-2S</keyword>
<dbReference type="Pfam" id="PF00920">
    <property type="entry name" value="ILVD_EDD_N"/>
    <property type="match status" value="1"/>
</dbReference>
<organism evidence="8 9">
    <name type="scientific">Amycolatopsis ultiminotia</name>
    <dbReference type="NCBI Taxonomy" id="543629"/>
    <lineage>
        <taxon>Bacteria</taxon>
        <taxon>Bacillati</taxon>
        <taxon>Actinomycetota</taxon>
        <taxon>Actinomycetes</taxon>
        <taxon>Pseudonocardiales</taxon>
        <taxon>Pseudonocardiaceae</taxon>
        <taxon>Amycolatopsis</taxon>
    </lineage>
</organism>
<dbReference type="Proteomes" id="UP001500689">
    <property type="component" value="Unassembled WGS sequence"/>
</dbReference>
<name>A0ABP6V647_9PSEU</name>
<dbReference type="SUPFAM" id="SSF143975">
    <property type="entry name" value="IlvD/EDD N-terminal domain-like"/>
    <property type="match status" value="1"/>
</dbReference>
<keyword evidence="5" id="KW-0100">Branched-chain amino acid biosynthesis</keyword>
<sequence length="567" mass="58420">MPDLPDHDRFRSGALRSEFTPGSTRWAVRRAQWTALGLSPEEQRRPKIAVVNTSSKLGICFSHLDGIAELVAEAIREAGGLPFEIRTTAPLDFVTSAGRKARYLMPTRDLIVNDVEAAVEGAVLDGMVCLSSCDKTTPAHLMASARLDIPSIIVPGGYQLGGEYRGCSVDIDTVYESVGAVQAGTMSAGQLGELADSAIKGPGVCAGLATANTMHVLAEALGMTLPGAAPIRADSERMRGLAAEAGRRIVGMVHEGLTARKVLTVDAIENGIRVAMALGGSVNCVRHLAAVANEADLDLDVIGLFERLGRDTTQLAAIRPNGADQVWDLERVGGVRAVLRTMLPLLHRDALTVTGRTLAEHAADAPEADGAVLHRLDDPVRSEPGLLILRGSLAPDGAVVKVAGAGNARRCFTGPAEVFAGEDAAIAALGTGGITEGSVIVLHGMGPRGGPGTVFAASFVAALNGAGLGGKIAVVTDGELSGLNQGLVVGQVMPEAADGGPLAGVRTGDTITIDLDARVLATDPARDGAPVTSGRPGQERGWLGQYAALVGPVQQSAVLRRPRPAGG</sequence>
<evidence type="ECO:0000256" key="5">
    <source>
        <dbReference type="ARBA" id="ARBA00023304"/>
    </source>
</evidence>
<protein>
    <submittedName>
        <fullName evidence="8">Dihydroxy-acid dehydratase</fullName>
    </submittedName>
</protein>
<keyword evidence="2" id="KW-0408">Iron</keyword>
<dbReference type="SUPFAM" id="SSF52016">
    <property type="entry name" value="LeuD/IlvD-like"/>
    <property type="match status" value="1"/>
</dbReference>
<keyword evidence="3" id="KW-0411">Iron-sulfur</keyword>
<evidence type="ECO:0000256" key="1">
    <source>
        <dbReference type="ARBA" id="ARBA00006486"/>
    </source>
</evidence>
<evidence type="ECO:0000256" key="2">
    <source>
        <dbReference type="ARBA" id="ARBA00022714"/>
    </source>
</evidence>
<evidence type="ECO:0000259" key="6">
    <source>
        <dbReference type="Pfam" id="PF00920"/>
    </source>
</evidence>
<dbReference type="PROSITE" id="PS00886">
    <property type="entry name" value="ILVD_EDD_1"/>
    <property type="match status" value="1"/>
</dbReference>
<dbReference type="Pfam" id="PF24877">
    <property type="entry name" value="ILV_EDD_C"/>
    <property type="match status" value="1"/>
</dbReference>
<accession>A0ABP6V647</accession>
<proteinExistence type="inferred from homology"/>
<evidence type="ECO:0000256" key="3">
    <source>
        <dbReference type="ARBA" id="ARBA00023014"/>
    </source>
</evidence>
<evidence type="ECO:0000313" key="9">
    <source>
        <dbReference type="Proteomes" id="UP001500689"/>
    </source>
</evidence>
<dbReference type="InterPro" id="IPR037237">
    <property type="entry name" value="IlvD/EDD_N"/>
</dbReference>
<dbReference type="InterPro" id="IPR020558">
    <property type="entry name" value="DiOHA_6PGluconate_deHydtase_CS"/>
</dbReference>
<evidence type="ECO:0000256" key="4">
    <source>
        <dbReference type="ARBA" id="ARBA00023239"/>
    </source>
</evidence>
<dbReference type="PANTHER" id="PTHR21000">
    <property type="entry name" value="DIHYDROXY-ACID DEHYDRATASE DAD"/>
    <property type="match status" value="1"/>
</dbReference>
<evidence type="ECO:0000259" key="7">
    <source>
        <dbReference type="Pfam" id="PF24877"/>
    </source>
</evidence>
<dbReference type="PANTHER" id="PTHR21000:SF5">
    <property type="entry name" value="DIHYDROXY-ACID DEHYDRATASE, MITOCHONDRIAL"/>
    <property type="match status" value="1"/>
</dbReference>
<keyword evidence="5" id="KW-0028">Amino-acid biosynthesis</keyword>
<dbReference type="EMBL" id="BAAAZN010000001">
    <property type="protein sequence ID" value="GAA3527501.1"/>
    <property type="molecule type" value="Genomic_DNA"/>
</dbReference>
<dbReference type="Gene3D" id="3.50.30.80">
    <property type="entry name" value="IlvD/EDD C-terminal domain-like"/>
    <property type="match status" value="1"/>
</dbReference>
<keyword evidence="2" id="KW-0479">Metal-binding</keyword>
<comment type="similarity">
    <text evidence="1">Belongs to the IlvD/Edd family.</text>
</comment>
<evidence type="ECO:0000313" key="8">
    <source>
        <dbReference type="EMBL" id="GAA3527501.1"/>
    </source>
</evidence>
<gene>
    <name evidence="8" type="ORF">GCM10022222_08130</name>
</gene>
<dbReference type="InterPro" id="IPR056740">
    <property type="entry name" value="ILV_EDD_C"/>
</dbReference>
<dbReference type="RefSeq" id="WP_344855358.1">
    <property type="nucleotide sequence ID" value="NZ_BAAAZN010000001.1"/>
</dbReference>
<keyword evidence="4" id="KW-0456">Lyase</keyword>
<dbReference type="InterPro" id="IPR000581">
    <property type="entry name" value="ILV_EDD_N"/>
</dbReference>